<dbReference type="GO" id="GO:0003677">
    <property type="term" value="F:DNA binding"/>
    <property type="evidence" value="ECO:0007669"/>
    <property type="project" value="UniProtKB-KW"/>
</dbReference>
<reference evidence="3 4" key="1">
    <citation type="submission" date="2016-10" db="EMBL/GenBank/DDBJ databases">
        <authorList>
            <person name="de Groot N.N."/>
        </authorList>
    </citation>
    <scope>NUCLEOTIDE SEQUENCE [LARGE SCALE GENOMIC DNA]</scope>
    <source>
        <strain evidence="3 4">CCM7597</strain>
    </source>
</reference>
<dbReference type="SUPFAM" id="SSF47413">
    <property type="entry name" value="lambda repressor-like DNA-binding domains"/>
    <property type="match status" value="1"/>
</dbReference>
<dbReference type="InterPro" id="IPR010982">
    <property type="entry name" value="Lambda_DNA-bd_dom_sf"/>
</dbReference>
<proteinExistence type="predicted"/>
<dbReference type="InterPro" id="IPR001387">
    <property type="entry name" value="Cro/C1-type_HTH"/>
</dbReference>
<dbReference type="GO" id="GO:0003700">
    <property type="term" value="F:DNA-binding transcription factor activity"/>
    <property type="evidence" value="ECO:0007669"/>
    <property type="project" value="TreeGrafter"/>
</dbReference>
<dbReference type="Pfam" id="PF01381">
    <property type="entry name" value="HTH_3"/>
    <property type="match status" value="1"/>
</dbReference>
<keyword evidence="1" id="KW-0238">DNA-binding</keyword>
<protein>
    <submittedName>
        <fullName evidence="3">Helix-turn-helix</fullName>
    </submittedName>
</protein>
<dbReference type="CDD" id="cd00093">
    <property type="entry name" value="HTH_XRE"/>
    <property type="match status" value="1"/>
</dbReference>
<dbReference type="AlphaFoldDB" id="A0A1H4HFT6"/>
<dbReference type="PANTHER" id="PTHR46797">
    <property type="entry name" value="HTH-TYPE TRANSCRIPTIONAL REGULATOR"/>
    <property type="match status" value="1"/>
</dbReference>
<name>A0A1H4HFT6_9BACI</name>
<dbReference type="EMBL" id="FNQR01000027">
    <property type="protein sequence ID" value="SEB20260.1"/>
    <property type="molecule type" value="Genomic_DNA"/>
</dbReference>
<evidence type="ECO:0000313" key="4">
    <source>
        <dbReference type="Proteomes" id="UP000198584"/>
    </source>
</evidence>
<keyword evidence="4" id="KW-1185">Reference proteome</keyword>
<sequence>MADNQWGRRIKGFRKLKGMTQVDFSKKLNMSVSVVGELERGVRQPTHATLELIAETLDVPLEEIAATRRVTNSQEGDLYV</sequence>
<dbReference type="OrthoDB" id="3035529at2"/>
<dbReference type="Gene3D" id="1.10.260.40">
    <property type="entry name" value="lambda repressor-like DNA-binding domains"/>
    <property type="match status" value="1"/>
</dbReference>
<dbReference type="InterPro" id="IPR050807">
    <property type="entry name" value="TransReg_Diox_bact_type"/>
</dbReference>
<accession>A0A1H4HFT6</accession>
<gene>
    <name evidence="3" type="ORF">SAMN05421743_12753</name>
</gene>
<organism evidence="3 4">
    <name type="scientific">Thalassobacillus cyri</name>
    <dbReference type="NCBI Taxonomy" id="571932"/>
    <lineage>
        <taxon>Bacteria</taxon>
        <taxon>Bacillati</taxon>
        <taxon>Bacillota</taxon>
        <taxon>Bacilli</taxon>
        <taxon>Bacillales</taxon>
        <taxon>Bacillaceae</taxon>
        <taxon>Thalassobacillus</taxon>
    </lineage>
</organism>
<dbReference type="GO" id="GO:0005829">
    <property type="term" value="C:cytosol"/>
    <property type="evidence" value="ECO:0007669"/>
    <property type="project" value="TreeGrafter"/>
</dbReference>
<dbReference type="STRING" id="571932.SAMN05421743_12753"/>
<dbReference type="SMART" id="SM00530">
    <property type="entry name" value="HTH_XRE"/>
    <property type="match status" value="1"/>
</dbReference>
<feature type="domain" description="HTH cro/C1-type" evidence="2">
    <location>
        <begin position="10"/>
        <end position="64"/>
    </location>
</feature>
<evidence type="ECO:0000256" key="1">
    <source>
        <dbReference type="ARBA" id="ARBA00023125"/>
    </source>
</evidence>
<dbReference type="RefSeq" id="WP_093046865.1">
    <property type="nucleotide sequence ID" value="NZ_FNQR01000027.1"/>
</dbReference>
<evidence type="ECO:0000313" key="3">
    <source>
        <dbReference type="EMBL" id="SEB20260.1"/>
    </source>
</evidence>
<dbReference type="Proteomes" id="UP000198584">
    <property type="component" value="Unassembled WGS sequence"/>
</dbReference>
<dbReference type="PROSITE" id="PS50943">
    <property type="entry name" value="HTH_CROC1"/>
    <property type="match status" value="1"/>
</dbReference>
<dbReference type="PANTHER" id="PTHR46797:SF1">
    <property type="entry name" value="METHYLPHOSPHONATE SYNTHASE"/>
    <property type="match status" value="1"/>
</dbReference>
<evidence type="ECO:0000259" key="2">
    <source>
        <dbReference type="PROSITE" id="PS50943"/>
    </source>
</evidence>